<evidence type="ECO:0000256" key="1">
    <source>
        <dbReference type="ARBA" id="ARBA00022574"/>
    </source>
</evidence>
<reference evidence="5" key="1">
    <citation type="submission" date="2025-08" db="UniProtKB">
        <authorList>
            <consortium name="RefSeq"/>
        </authorList>
    </citation>
    <scope>IDENTIFICATION</scope>
    <source>
        <tissue evidence="5">Leaves</tissue>
    </source>
</reference>
<dbReference type="InterPro" id="IPR011047">
    <property type="entry name" value="Quinoprotein_ADH-like_sf"/>
</dbReference>
<keyword evidence="4" id="KW-1185">Reference proteome</keyword>
<organism evidence="4 5">
    <name type="scientific">Coffea arabica</name>
    <name type="common">Arabian coffee</name>
    <dbReference type="NCBI Taxonomy" id="13443"/>
    <lineage>
        <taxon>Eukaryota</taxon>
        <taxon>Viridiplantae</taxon>
        <taxon>Streptophyta</taxon>
        <taxon>Embryophyta</taxon>
        <taxon>Tracheophyta</taxon>
        <taxon>Spermatophyta</taxon>
        <taxon>Magnoliopsida</taxon>
        <taxon>eudicotyledons</taxon>
        <taxon>Gunneridae</taxon>
        <taxon>Pentapetalae</taxon>
        <taxon>asterids</taxon>
        <taxon>lamiids</taxon>
        <taxon>Gentianales</taxon>
        <taxon>Rubiaceae</taxon>
        <taxon>Ixoroideae</taxon>
        <taxon>Gardenieae complex</taxon>
        <taxon>Bertiereae - Coffeeae clade</taxon>
        <taxon>Coffeeae</taxon>
        <taxon>Coffea</taxon>
    </lineage>
</organism>
<dbReference type="InterPro" id="IPR015943">
    <property type="entry name" value="WD40/YVTN_repeat-like_dom_sf"/>
</dbReference>
<dbReference type="SMART" id="SM00320">
    <property type="entry name" value="WD40"/>
    <property type="match status" value="5"/>
</dbReference>
<dbReference type="Gene3D" id="2.130.10.10">
    <property type="entry name" value="YVTN repeat-like/Quinoprotein amine dehydrogenase"/>
    <property type="match status" value="2"/>
</dbReference>
<dbReference type="Proteomes" id="UP001652660">
    <property type="component" value="Chromosome 4e"/>
</dbReference>
<gene>
    <name evidence="5" type="primary">LOC113698680</name>
</gene>
<dbReference type="PROSITE" id="PS50294">
    <property type="entry name" value="WD_REPEATS_REGION"/>
    <property type="match status" value="1"/>
</dbReference>
<dbReference type="PANTHER" id="PTHR18763">
    <property type="entry name" value="WD-REPEAT PROTEIN 18"/>
    <property type="match status" value="1"/>
</dbReference>
<proteinExistence type="predicted"/>
<dbReference type="Pfam" id="PF00400">
    <property type="entry name" value="WD40"/>
    <property type="match status" value="3"/>
</dbReference>
<dbReference type="InterPro" id="IPR001680">
    <property type="entry name" value="WD40_rpt"/>
</dbReference>
<protein>
    <submittedName>
        <fullName evidence="5">Protein ROOT INITIATION DEFECTIVE 3-like isoform X1</fullName>
    </submittedName>
</protein>
<keyword evidence="2" id="KW-0677">Repeat</keyword>
<feature type="repeat" description="WD" evidence="3">
    <location>
        <begin position="188"/>
        <end position="231"/>
    </location>
</feature>
<dbReference type="InterPro" id="IPR045227">
    <property type="entry name" value="WDR18/Ipi3/RID3"/>
</dbReference>
<dbReference type="PANTHER" id="PTHR18763:SF4">
    <property type="entry name" value="PROTEIN ROOT INITIATION DEFECTIVE 3-LIKE"/>
    <property type="match status" value="1"/>
</dbReference>
<dbReference type="GeneID" id="113698680"/>
<keyword evidence="1 3" id="KW-0853">WD repeat</keyword>
<dbReference type="PROSITE" id="PS50082">
    <property type="entry name" value="WD_REPEATS_2"/>
    <property type="match status" value="2"/>
</dbReference>
<dbReference type="InterPro" id="IPR020472">
    <property type="entry name" value="WD40_PAC1"/>
</dbReference>
<dbReference type="PRINTS" id="PR00320">
    <property type="entry name" value="GPROTEINBRPT"/>
</dbReference>
<evidence type="ECO:0000313" key="4">
    <source>
        <dbReference type="Proteomes" id="UP001652660"/>
    </source>
</evidence>
<evidence type="ECO:0000256" key="3">
    <source>
        <dbReference type="PROSITE-ProRule" id="PRU00221"/>
    </source>
</evidence>
<feature type="repeat" description="WD" evidence="3">
    <location>
        <begin position="136"/>
        <end position="169"/>
    </location>
</feature>
<sequence length="469" mass="51509">MRSLCDCRVIKRDNMDCKEALAVCSDKNISIGITIWDLENGDRLLHIPTCSSPPHGLISLRNQYLVASQVQRTGSVSGGVIFSWPLSKHQATLRSYLLESTGPLSCTRDGTYLACGATSGNIYVWEVTSGRLLKNWSAHHTSICCMVLSSDDSFLISGSADGSIAVWSMIGLLAEGNCDCLTSIVSMSKDHTGAITGLLPASTNSSSNFISSSLDGTCKVWNMLSGNLIKTKAFPLPITAIVLDLLEEILFCGSENGAIFLNKFDAGLLNDPFSNPCGEQIVLNGHHVCIFCRKSITALTSCKAGLVSASDDCTVCLWDTVNYTIIRRFNHFKGPISNLVAISKSSLIPKNNQRTSQFRVCVLDKNSQPTNFAKETVKLLPSSSAQEEADAMLGCRSTNLLEKHILDLERGRTLDALQMKIETNRENQMWAIKMTKHTMEMNQCLQSAYLDLLHDRLLQPHDSRLKMEK</sequence>
<accession>A0ABM4U8K5</accession>
<dbReference type="SUPFAM" id="SSF50998">
    <property type="entry name" value="Quinoprotein alcohol dehydrogenase-like"/>
    <property type="match status" value="1"/>
</dbReference>
<evidence type="ECO:0000256" key="2">
    <source>
        <dbReference type="ARBA" id="ARBA00022737"/>
    </source>
</evidence>
<dbReference type="RefSeq" id="XP_071903605.1">
    <property type="nucleotide sequence ID" value="XM_072047504.1"/>
</dbReference>
<name>A0ABM4U8K5_COFAR</name>
<evidence type="ECO:0000313" key="5">
    <source>
        <dbReference type="RefSeq" id="XP_071903605.1"/>
    </source>
</evidence>